<dbReference type="SUPFAM" id="SSF57302">
    <property type="entry name" value="Snake toxin-like"/>
    <property type="match status" value="1"/>
</dbReference>
<organism evidence="2 3">
    <name type="scientific">Pristionchus entomophagus</name>
    <dbReference type="NCBI Taxonomy" id="358040"/>
    <lineage>
        <taxon>Eukaryota</taxon>
        <taxon>Metazoa</taxon>
        <taxon>Ecdysozoa</taxon>
        <taxon>Nematoda</taxon>
        <taxon>Chromadorea</taxon>
        <taxon>Rhabditida</taxon>
        <taxon>Rhabditina</taxon>
        <taxon>Diplogasteromorpha</taxon>
        <taxon>Diplogasteroidea</taxon>
        <taxon>Neodiplogasteridae</taxon>
        <taxon>Pristionchus</taxon>
    </lineage>
</organism>
<gene>
    <name evidence="2" type="ORF">PENTCL1PPCAC_12370</name>
</gene>
<evidence type="ECO:0000313" key="2">
    <source>
        <dbReference type="EMBL" id="GMS90195.1"/>
    </source>
</evidence>
<protein>
    <recommendedName>
        <fullName evidence="4">Secreted protein</fullName>
    </recommendedName>
</protein>
<reference evidence="2" key="1">
    <citation type="submission" date="2023-10" db="EMBL/GenBank/DDBJ databases">
        <title>Genome assembly of Pristionchus species.</title>
        <authorList>
            <person name="Yoshida K."/>
            <person name="Sommer R.J."/>
        </authorList>
    </citation>
    <scope>NUCLEOTIDE SEQUENCE</scope>
    <source>
        <strain evidence="2">RS0144</strain>
    </source>
</reference>
<dbReference type="Proteomes" id="UP001432027">
    <property type="component" value="Unassembled WGS sequence"/>
</dbReference>
<evidence type="ECO:0008006" key="4">
    <source>
        <dbReference type="Google" id="ProtNLM"/>
    </source>
</evidence>
<dbReference type="EMBL" id="BTSX01000003">
    <property type="protein sequence ID" value="GMS90195.1"/>
    <property type="molecule type" value="Genomic_DNA"/>
</dbReference>
<feature type="non-terminal residue" evidence="2">
    <location>
        <position position="81"/>
    </location>
</feature>
<feature type="signal peptide" evidence="1">
    <location>
        <begin position="1"/>
        <end position="21"/>
    </location>
</feature>
<feature type="chain" id="PRO_5043753091" description="Secreted protein" evidence="1">
    <location>
        <begin position="22"/>
        <end position="81"/>
    </location>
</feature>
<sequence>KYSENMKLLLLTLITIPAASALDCYVGEGVSGLAGVFIPEQCIAGSQFCYTHNIYNLGLQTQIKGCDPLTICKGVGTFDYA</sequence>
<proteinExistence type="predicted"/>
<evidence type="ECO:0000313" key="3">
    <source>
        <dbReference type="Proteomes" id="UP001432027"/>
    </source>
</evidence>
<feature type="non-terminal residue" evidence="2">
    <location>
        <position position="1"/>
    </location>
</feature>
<name>A0AAV5TCP7_9BILA</name>
<keyword evidence="1" id="KW-0732">Signal</keyword>
<accession>A0AAV5TCP7</accession>
<dbReference type="InterPro" id="IPR045860">
    <property type="entry name" value="Snake_toxin-like_sf"/>
</dbReference>
<evidence type="ECO:0000256" key="1">
    <source>
        <dbReference type="SAM" id="SignalP"/>
    </source>
</evidence>
<keyword evidence="3" id="KW-1185">Reference proteome</keyword>
<dbReference type="AlphaFoldDB" id="A0AAV5TCP7"/>
<comment type="caution">
    <text evidence="2">The sequence shown here is derived from an EMBL/GenBank/DDBJ whole genome shotgun (WGS) entry which is preliminary data.</text>
</comment>